<keyword evidence="1" id="KW-1133">Transmembrane helix</keyword>
<name>A0A224AKR6_9FLAO</name>
<keyword evidence="3" id="KW-1185">Reference proteome</keyword>
<gene>
    <name evidence="2" type="ORF">STAT_600</name>
</gene>
<proteinExistence type="predicted"/>
<evidence type="ECO:0000313" key="3">
    <source>
        <dbReference type="Proteomes" id="UP000263619"/>
    </source>
</evidence>
<evidence type="ECO:0000313" key="2">
    <source>
        <dbReference type="EMBL" id="BBA17502.1"/>
    </source>
</evidence>
<dbReference type="AlphaFoldDB" id="A0A224AKR6"/>
<dbReference type="EMBL" id="AP014608">
    <property type="protein sequence ID" value="BBA17502.1"/>
    <property type="molecule type" value="Genomic_DNA"/>
</dbReference>
<evidence type="ECO:0008006" key="4">
    <source>
        <dbReference type="Google" id="ProtNLM"/>
    </source>
</evidence>
<accession>A0A224AKR6</accession>
<keyword evidence="1" id="KW-0472">Membrane</keyword>
<keyword evidence="1" id="KW-0812">Transmembrane</keyword>
<protein>
    <recommendedName>
        <fullName evidence="4">Transmembrane protein</fullName>
    </recommendedName>
</protein>
<organism evidence="2 3">
    <name type="scientific">Blattabacterium cuenoti STAT</name>
    <dbReference type="NCBI Taxonomy" id="1457030"/>
    <lineage>
        <taxon>Bacteria</taxon>
        <taxon>Pseudomonadati</taxon>
        <taxon>Bacteroidota</taxon>
        <taxon>Flavobacteriia</taxon>
        <taxon>Flavobacteriales</taxon>
        <taxon>Blattabacteriaceae</taxon>
        <taxon>Blattabacterium</taxon>
    </lineage>
</organism>
<reference evidence="2 3" key="1">
    <citation type="submission" date="2014-06" db="EMBL/GenBank/DDBJ databases">
        <title>Genome sequence of the intracellular symbiont Blattabacterium cuenoti, strain STAT from the wood feeding cockroach Salganea taiwanensis taiwanensis.</title>
        <authorList>
            <person name="Kinjo Y."/>
            <person name="Ohkuma M."/>
            <person name="Tokuda G."/>
        </authorList>
    </citation>
    <scope>NUCLEOTIDE SEQUENCE [LARGE SCALE GENOMIC DNA]</scope>
    <source>
        <strain evidence="2 3">STAT</strain>
    </source>
</reference>
<dbReference type="Proteomes" id="UP000263619">
    <property type="component" value="Chromosome"/>
</dbReference>
<sequence length="59" mass="7105">MSFSKRIILFFTGVTIGILILLFFSYQKRLLNIKKKKIVKKKDEKYFSNIQKTNNIYNK</sequence>
<evidence type="ECO:0000256" key="1">
    <source>
        <dbReference type="SAM" id="Phobius"/>
    </source>
</evidence>
<feature type="transmembrane region" description="Helical" evidence="1">
    <location>
        <begin position="6"/>
        <end position="26"/>
    </location>
</feature>